<name>A0ABT4X3Z5_9BACI</name>
<feature type="domain" description="Histidine kinase" evidence="16">
    <location>
        <begin position="475"/>
        <end position="586"/>
    </location>
</feature>
<feature type="transmembrane region" description="Helical" evidence="15">
    <location>
        <begin position="21"/>
        <end position="44"/>
    </location>
</feature>
<dbReference type="InterPro" id="IPR036890">
    <property type="entry name" value="HATPase_C_sf"/>
</dbReference>
<keyword evidence="4" id="KW-1003">Cell membrane</keyword>
<evidence type="ECO:0000256" key="1">
    <source>
        <dbReference type="ARBA" id="ARBA00000085"/>
    </source>
</evidence>
<dbReference type="InterPro" id="IPR050640">
    <property type="entry name" value="Bact_2-comp_sensor_kinase"/>
</dbReference>
<dbReference type="PANTHER" id="PTHR34220">
    <property type="entry name" value="SENSOR HISTIDINE KINASE YPDA"/>
    <property type="match status" value="1"/>
</dbReference>
<keyword evidence="19" id="KW-1185">Reference proteome</keyword>
<evidence type="ECO:0000256" key="9">
    <source>
        <dbReference type="ARBA" id="ARBA00022777"/>
    </source>
</evidence>
<dbReference type="Pfam" id="PF06580">
    <property type="entry name" value="His_kinase"/>
    <property type="match status" value="1"/>
</dbReference>
<evidence type="ECO:0000313" key="19">
    <source>
        <dbReference type="Proteomes" id="UP001211894"/>
    </source>
</evidence>
<keyword evidence="12" id="KW-0902">Two-component regulatory system</keyword>
<dbReference type="InterPro" id="IPR010559">
    <property type="entry name" value="Sig_transdc_His_kin_internal"/>
</dbReference>
<dbReference type="PROSITE" id="PS50109">
    <property type="entry name" value="HIS_KIN"/>
    <property type="match status" value="1"/>
</dbReference>
<evidence type="ECO:0000256" key="5">
    <source>
        <dbReference type="ARBA" id="ARBA00022553"/>
    </source>
</evidence>
<evidence type="ECO:0000256" key="3">
    <source>
        <dbReference type="ARBA" id="ARBA00012438"/>
    </source>
</evidence>
<dbReference type="InterPro" id="IPR003594">
    <property type="entry name" value="HATPase_dom"/>
</dbReference>
<protein>
    <recommendedName>
        <fullName evidence="3">histidine kinase</fullName>
        <ecNumber evidence="3">2.7.13.3</ecNumber>
    </recommendedName>
</protein>
<evidence type="ECO:0000256" key="6">
    <source>
        <dbReference type="ARBA" id="ARBA00022679"/>
    </source>
</evidence>
<keyword evidence="14" id="KW-0175">Coiled coil</keyword>
<comment type="subcellular location">
    <subcellularLocation>
        <location evidence="2">Cell membrane</location>
        <topology evidence="2">Multi-pass membrane protein</topology>
    </subcellularLocation>
</comment>
<dbReference type="EMBL" id="JAQKAB010000004">
    <property type="protein sequence ID" value="MDA7026459.1"/>
    <property type="molecule type" value="Genomic_DNA"/>
</dbReference>
<evidence type="ECO:0000256" key="4">
    <source>
        <dbReference type="ARBA" id="ARBA00022475"/>
    </source>
</evidence>
<proteinExistence type="predicted"/>
<dbReference type="Pfam" id="PF02518">
    <property type="entry name" value="HATPase_c"/>
    <property type="match status" value="1"/>
</dbReference>
<feature type="transmembrane region" description="Helical" evidence="15">
    <location>
        <begin position="296"/>
        <end position="318"/>
    </location>
</feature>
<sequence>MRTIRQRKKLTINNLPIRYKLVSLLLLISMLPSIGLGIFSGWAVENVIEQQVVNQTLQLIGEVNKTTEVYVSHMQNLSYLISMNEEMDAFFQHEKGDSEADYKRRKFLQGLTSLYSETAGILVVNDKGEMISNEMYTRTPTNFAKEPWYKEAVKNEGIFKMIGKPVNRNVRNHVHYREDEVVSAVRAVIDPGSQRVKGVILIDLKLRVLAEAAENIRLGKTGYLLIMDENGGDIYSPTASKFVLPRQWFQNKSLGDFSRSIKGEDYQFIYETSAFTNWTIVGVFKADEPVLEVKNIHLYVLLFLLVLAFLGMTASYYLSYSMSKPILRLNSFMNQAESGNFSTLYQEDRQDEIGLLGKSFNSLMLKIKELMVLTEKQERQKREAELRVLQAQINPHFLYNTLDTINWMARKKGADDIIDLVQALSKLFRISLSKGHDMIPLTAEFEHVENYLKIQKARYQNKLNYSIETPTCYEDRLVLKLVLQPIVENAIYHGIKEKKGPGHIRIKGEEQEHGLIIKVEDDGAGMDEQQLKEIAKHLTEQKSEKGYGMVNVHERIILNFGEPYGLKVESEKGAGTIVTIHLPILKKE</sequence>
<dbReference type="SMART" id="SM00304">
    <property type="entry name" value="HAMP"/>
    <property type="match status" value="1"/>
</dbReference>
<dbReference type="PANTHER" id="PTHR34220:SF7">
    <property type="entry name" value="SENSOR HISTIDINE KINASE YPDA"/>
    <property type="match status" value="1"/>
</dbReference>
<dbReference type="Pfam" id="PF00672">
    <property type="entry name" value="HAMP"/>
    <property type="match status" value="1"/>
</dbReference>
<dbReference type="InterPro" id="IPR003660">
    <property type="entry name" value="HAMP_dom"/>
</dbReference>
<evidence type="ECO:0000256" key="7">
    <source>
        <dbReference type="ARBA" id="ARBA00022692"/>
    </source>
</evidence>
<dbReference type="GO" id="GO:0016301">
    <property type="term" value="F:kinase activity"/>
    <property type="evidence" value="ECO:0007669"/>
    <property type="project" value="UniProtKB-KW"/>
</dbReference>
<keyword evidence="11 15" id="KW-1133">Transmembrane helix</keyword>
<dbReference type="RefSeq" id="WP_271340318.1">
    <property type="nucleotide sequence ID" value="NZ_JAQKAB010000004.1"/>
</dbReference>
<dbReference type="SMART" id="SM00387">
    <property type="entry name" value="HATPase_c"/>
    <property type="match status" value="1"/>
</dbReference>
<dbReference type="Gene3D" id="3.30.565.10">
    <property type="entry name" value="Histidine kinase-like ATPase, C-terminal domain"/>
    <property type="match status" value="1"/>
</dbReference>
<keyword evidence="10" id="KW-0067">ATP-binding</keyword>
<dbReference type="Gene3D" id="3.30.450.20">
    <property type="entry name" value="PAS domain"/>
    <property type="match status" value="2"/>
</dbReference>
<gene>
    <name evidence="18" type="ORF">PJ311_07495</name>
</gene>
<evidence type="ECO:0000256" key="2">
    <source>
        <dbReference type="ARBA" id="ARBA00004651"/>
    </source>
</evidence>
<feature type="domain" description="HAMP" evidence="17">
    <location>
        <begin position="320"/>
        <end position="372"/>
    </location>
</feature>
<dbReference type="Pfam" id="PF02743">
    <property type="entry name" value="dCache_1"/>
    <property type="match status" value="1"/>
</dbReference>
<keyword evidence="8" id="KW-0547">Nucleotide-binding</keyword>
<reference evidence="18 19" key="1">
    <citation type="submission" date="2023-01" db="EMBL/GenBank/DDBJ databases">
        <title>Bacillus changyiensis sp. nov., isolated from a coastal deposit.</title>
        <authorList>
            <person name="Xiao G."/>
            <person name="Lai Q."/>
            <person name="Hu Z."/>
            <person name="Shao Z."/>
        </authorList>
    </citation>
    <scope>NUCLEOTIDE SEQUENCE [LARGE SCALE GENOMIC DNA]</scope>
    <source>
        <strain evidence="18 19">CLL-7-23</strain>
    </source>
</reference>
<dbReference type="InterPro" id="IPR005467">
    <property type="entry name" value="His_kinase_dom"/>
</dbReference>
<evidence type="ECO:0000256" key="10">
    <source>
        <dbReference type="ARBA" id="ARBA00022840"/>
    </source>
</evidence>
<keyword evidence="7 15" id="KW-0812">Transmembrane</keyword>
<evidence type="ECO:0000256" key="15">
    <source>
        <dbReference type="SAM" id="Phobius"/>
    </source>
</evidence>
<evidence type="ECO:0000256" key="14">
    <source>
        <dbReference type="SAM" id="Coils"/>
    </source>
</evidence>
<dbReference type="Gene3D" id="6.10.340.10">
    <property type="match status" value="1"/>
</dbReference>
<dbReference type="SUPFAM" id="SSF158472">
    <property type="entry name" value="HAMP domain-like"/>
    <property type="match status" value="1"/>
</dbReference>
<dbReference type="SUPFAM" id="SSF55874">
    <property type="entry name" value="ATPase domain of HSP90 chaperone/DNA topoisomerase II/histidine kinase"/>
    <property type="match status" value="1"/>
</dbReference>
<evidence type="ECO:0000256" key="8">
    <source>
        <dbReference type="ARBA" id="ARBA00022741"/>
    </source>
</evidence>
<dbReference type="EC" id="2.7.13.3" evidence="3"/>
<dbReference type="PROSITE" id="PS50885">
    <property type="entry name" value="HAMP"/>
    <property type="match status" value="1"/>
</dbReference>
<evidence type="ECO:0000256" key="12">
    <source>
        <dbReference type="ARBA" id="ARBA00023012"/>
    </source>
</evidence>
<dbReference type="CDD" id="cd06225">
    <property type="entry name" value="HAMP"/>
    <property type="match status" value="1"/>
</dbReference>
<evidence type="ECO:0000313" key="18">
    <source>
        <dbReference type="EMBL" id="MDA7026459.1"/>
    </source>
</evidence>
<keyword evidence="5" id="KW-0597">Phosphoprotein</keyword>
<keyword evidence="6" id="KW-0808">Transferase</keyword>
<accession>A0ABT4X3Z5</accession>
<evidence type="ECO:0000259" key="16">
    <source>
        <dbReference type="PROSITE" id="PS50109"/>
    </source>
</evidence>
<feature type="coiled-coil region" evidence="14">
    <location>
        <begin position="367"/>
        <end position="394"/>
    </location>
</feature>
<evidence type="ECO:0000256" key="13">
    <source>
        <dbReference type="ARBA" id="ARBA00023136"/>
    </source>
</evidence>
<comment type="catalytic activity">
    <reaction evidence="1">
        <text>ATP + protein L-histidine = ADP + protein N-phospho-L-histidine.</text>
        <dbReference type="EC" id="2.7.13.3"/>
    </reaction>
</comment>
<dbReference type="Proteomes" id="UP001211894">
    <property type="component" value="Unassembled WGS sequence"/>
</dbReference>
<dbReference type="InterPro" id="IPR033479">
    <property type="entry name" value="dCache_1"/>
</dbReference>
<keyword evidence="13 15" id="KW-0472">Membrane</keyword>
<evidence type="ECO:0000259" key="17">
    <source>
        <dbReference type="PROSITE" id="PS50885"/>
    </source>
</evidence>
<comment type="caution">
    <text evidence="18">The sequence shown here is derived from an EMBL/GenBank/DDBJ whole genome shotgun (WGS) entry which is preliminary data.</text>
</comment>
<organism evidence="18 19">
    <name type="scientific">Bacillus changyiensis</name>
    <dbReference type="NCBI Taxonomy" id="3004103"/>
    <lineage>
        <taxon>Bacteria</taxon>
        <taxon>Bacillati</taxon>
        <taxon>Bacillota</taxon>
        <taxon>Bacilli</taxon>
        <taxon>Bacillales</taxon>
        <taxon>Bacillaceae</taxon>
        <taxon>Bacillus</taxon>
    </lineage>
</organism>
<keyword evidence="9 18" id="KW-0418">Kinase</keyword>
<evidence type="ECO:0000256" key="11">
    <source>
        <dbReference type="ARBA" id="ARBA00022989"/>
    </source>
</evidence>